<protein>
    <submittedName>
        <fullName evidence="1">Uncharacterized protein</fullName>
    </submittedName>
</protein>
<organism evidence="1">
    <name type="scientific">Arundo donax</name>
    <name type="common">Giant reed</name>
    <name type="synonym">Donax arundinaceus</name>
    <dbReference type="NCBI Taxonomy" id="35708"/>
    <lineage>
        <taxon>Eukaryota</taxon>
        <taxon>Viridiplantae</taxon>
        <taxon>Streptophyta</taxon>
        <taxon>Embryophyta</taxon>
        <taxon>Tracheophyta</taxon>
        <taxon>Spermatophyta</taxon>
        <taxon>Magnoliopsida</taxon>
        <taxon>Liliopsida</taxon>
        <taxon>Poales</taxon>
        <taxon>Poaceae</taxon>
        <taxon>PACMAD clade</taxon>
        <taxon>Arundinoideae</taxon>
        <taxon>Arundineae</taxon>
        <taxon>Arundo</taxon>
    </lineage>
</organism>
<sequence>MSSATAVHGSIRFWEQISTFTMNIHSLSRRLIFTDLNYIRRSFLCVPLGPLFPRITSHFLLY</sequence>
<reference evidence="1" key="2">
    <citation type="journal article" date="2015" name="Data Brief">
        <title>Shoot transcriptome of the giant reed, Arundo donax.</title>
        <authorList>
            <person name="Barrero R.A."/>
            <person name="Guerrero F.D."/>
            <person name="Moolhuijzen P."/>
            <person name="Goolsby J.A."/>
            <person name="Tidwell J."/>
            <person name="Bellgard S.E."/>
            <person name="Bellgard M.I."/>
        </authorList>
    </citation>
    <scope>NUCLEOTIDE SEQUENCE</scope>
    <source>
        <tissue evidence="1">Shoot tissue taken approximately 20 cm above the soil surface</tissue>
    </source>
</reference>
<accession>A0A0A9CZV8</accession>
<reference evidence="1" key="1">
    <citation type="submission" date="2014-09" db="EMBL/GenBank/DDBJ databases">
        <authorList>
            <person name="Magalhaes I.L.F."/>
            <person name="Oliveira U."/>
            <person name="Santos F.R."/>
            <person name="Vidigal T.H.D.A."/>
            <person name="Brescovit A.D."/>
            <person name="Santos A.J."/>
        </authorList>
    </citation>
    <scope>NUCLEOTIDE SEQUENCE</scope>
    <source>
        <tissue evidence="1">Shoot tissue taken approximately 20 cm above the soil surface</tissue>
    </source>
</reference>
<name>A0A0A9CZV8_ARUDO</name>
<proteinExistence type="predicted"/>
<dbReference type="AlphaFoldDB" id="A0A0A9CZV8"/>
<dbReference type="EMBL" id="GBRH01220868">
    <property type="protein sequence ID" value="JAD77027.1"/>
    <property type="molecule type" value="Transcribed_RNA"/>
</dbReference>
<evidence type="ECO:0000313" key="1">
    <source>
        <dbReference type="EMBL" id="JAD77027.1"/>
    </source>
</evidence>